<dbReference type="CDD" id="cd13553">
    <property type="entry name" value="PBP2_NrtA_CpmA_like"/>
    <property type="match status" value="1"/>
</dbReference>
<keyword evidence="7" id="KW-0472">Membrane</keyword>
<evidence type="ECO:0000256" key="3">
    <source>
        <dbReference type="ARBA" id="ARBA00022475"/>
    </source>
</evidence>
<keyword evidence="3" id="KW-1003">Cell membrane</keyword>
<dbReference type="SUPFAM" id="SSF53850">
    <property type="entry name" value="Periplasmic binding protein-like II"/>
    <property type="match status" value="1"/>
</dbReference>
<keyword evidence="10" id="KW-1185">Reference proteome</keyword>
<keyword evidence="4" id="KW-0997">Cell inner membrane</keyword>
<dbReference type="OrthoDB" id="416209at2"/>
<keyword evidence="6" id="KW-0406">Ion transport</keyword>
<dbReference type="PROSITE" id="PS51318">
    <property type="entry name" value="TAT"/>
    <property type="match status" value="1"/>
</dbReference>
<comment type="caution">
    <text evidence="9">The sequence shown here is derived from an EMBL/GenBank/DDBJ whole genome shotgun (WGS) entry which is preliminary data.</text>
</comment>
<evidence type="ECO:0000313" key="9">
    <source>
        <dbReference type="EMBL" id="RUR84188.1"/>
    </source>
</evidence>
<comment type="subcellular location">
    <subcellularLocation>
        <location evidence="1">Cell inner membrane</location>
    </subcellularLocation>
</comment>
<evidence type="ECO:0000313" key="10">
    <source>
        <dbReference type="Proteomes" id="UP000268857"/>
    </source>
</evidence>
<organism evidence="9 10">
    <name type="scientific">Chlorogloeopsis fritschii PCC 6912</name>
    <dbReference type="NCBI Taxonomy" id="211165"/>
    <lineage>
        <taxon>Bacteria</taxon>
        <taxon>Bacillati</taxon>
        <taxon>Cyanobacteriota</taxon>
        <taxon>Cyanophyceae</taxon>
        <taxon>Nostocales</taxon>
        <taxon>Chlorogloeopsidaceae</taxon>
        <taxon>Chlorogloeopsis</taxon>
    </lineage>
</organism>
<evidence type="ECO:0000256" key="4">
    <source>
        <dbReference type="ARBA" id="ARBA00022519"/>
    </source>
</evidence>
<protein>
    <submittedName>
        <fullName evidence="9">Bicarbonate transport system substrate-binding protein</fullName>
    </submittedName>
</protein>
<evidence type="ECO:0000256" key="5">
    <source>
        <dbReference type="ARBA" id="ARBA00022729"/>
    </source>
</evidence>
<name>A0A3S0ZUZ7_CHLFR</name>
<evidence type="ECO:0000256" key="7">
    <source>
        <dbReference type="ARBA" id="ARBA00023136"/>
    </source>
</evidence>
<dbReference type="AlphaFoldDB" id="A0A3S0ZUZ7"/>
<dbReference type="Proteomes" id="UP000268857">
    <property type="component" value="Unassembled WGS sequence"/>
</dbReference>
<gene>
    <name evidence="9" type="primary">cmpA</name>
    <name evidence="9" type="ORF">PCC6912_17820</name>
</gene>
<dbReference type="RefSeq" id="WP_016873234.1">
    <property type="nucleotide sequence ID" value="NZ_AJLN01000040.1"/>
</dbReference>
<keyword evidence="2" id="KW-0813">Transport</keyword>
<reference evidence="9 10" key="1">
    <citation type="journal article" date="2019" name="Genome Biol. Evol.">
        <title>Day and night: Metabolic profiles and evolutionary relationships of six axenic non-marine cyanobacteria.</title>
        <authorList>
            <person name="Will S.E."/>
            <person name="Henke P."/>
            <person name="Boedeker C."/>
            <person name="Huang S."/>
            <person name="Brinkmann H."/>
            <person name="Rohde M."/>
            <person name="Jarek M."/>
            <person name="Friedl T."/>
            <person name="Seufert S."/>
            <person name="Schumacher M."/>
            <person name="Overmann J."/>
            <person name="Neumann-Schaal M."/>
            <person name="Petersen J."/>
        </authorList>
    </citation>
    <scope>NUCLEOTIDE SEQUENCE [LARGE SCALE GENOMIC DNA]</scope>
    <source>
        <strain evidence="9 10">PCC 6912</strain>
    </source>
</reference>
<keyword evidence="5" id="KW-0732">Signal</keyword>
<evidence type="ECO:0000256" key="6">
    <source>
        <dbReference type="ARBA" id="ARBA00023065"/>
    </source>
</evidence>
<dbReference type="GO" id="GO:0006811">
    <property type="term" value="P:monoatomic ion transport"/>
    <property type="evidence" value="ECO:0007669"/>
    <property type="project" value="UniProtKB-KW"/>
</dbReference>
<comment type="similarity">
    <text evidence="8">Belongs to the CmpA/NrtA family.</text>
</comment>
<proteinExistence type="inferred from homology"/>
<dbReference type="Gene3D" id="3.40.190.10">
    <property type="entry name" value="Periplasmic binding protein-like II"/>
    <property type="match status" value="2"/>
</dbReference>
<sequence length="459" mass="50427">MSELFNQFTRRKFLLTASLSASAVLLKGCLGNPPEPGGGSAQTQSAVQPVANISPEQKPEITKVKLGYVPIVEAAPLIIAKEKGFFAKYGMTDVELSKQASWGSARDNVEIGSAGGGIDGGQWQMPMPHLITEGLITKGNQKIPMYVLAQLNTHGNGIAIASKHQGKGISLQLAGAKSLFSQLKSTNTPFTAAQTFPAVNQDFWIRYWLAAGGIDPDADIKLLTVPAAQTVANMKTGTMDAFSTGDPWPYRIVKDKIGFLAALTAEIWKNHPEEYLAMRADWVDKNPKATRALLKGIMEAQQWLDNFENRKEAAEILGGRNYFNLPAEILAGPFQGNYDMGEGRTINDKSMAPYYWKDGKGSVSYPYKSHDLWFITESVRWNFLPKDYIANNGAKAKELINKVNREDIWKEAAKEAGIATADIPTNTSRGVEEFFDGIKFDPEKPEAYLKSLKIKKVSV</sequence>
<dbReference type="EMBL" id="RSCJ01000005">
    <property type="protein sequence ID" value="RUR84188.1"/>
    <property type="molecule type" value="Genomic_DNA"/>
</dbReference>
<accession>A0A3S0ZUZ7</accession>
<dbReference type="InterPro" id="IPR006311">
    <property type="entry name" value="TAT_signal"/>
</dbReference>
<dbReference type="Pfam" id="PF13379">
    <property type="entry name" value="NMT1_2"/>
    <property type="match status" value="1"/>
</dbReference>
<dbReference type="PANTHER" id="PTHR30024:SF7">
    <property type="entry name" value="NITRATE_NITRITE BINDING PROTEIN NRTA"/>
    <property type="match status" value="1"/>
</dbReference>
<dbReference type="PANTHER" id="PTHR30024">
    <property type="entry name" value="ALIPHATIC SULFONATES-BINDING PROTEIN-RELATED"/>
    <property type="match status" value="1"/>
</dbReference>
<evidence type="ECO:0000256" key="1">
    <source>
        <dbReference type="ARBA" id="ARBA00004533"/>
    </source>
</evidence>
<evidence type="ECO:0000256" key="8">
    <source>
        <dbReference type="ARBA" id="ARBA00024031"/>
    </source>
</evidence>
<dbReference type="GO" id="GO:0005886">
    <property type="term" value="C:plasma membrane"/>
    <property type="evidence" value="ECO:0007669"/>
    <property type="project" value="UniProtKB-SubCell"/>
</dbReference>
<dbReference type="InterPro" id="IPR044527">
    <property type="entry name" value="NrtA/CpmA_ABC-bd_dom"/>
</dbReference>
<evidence type="ECO:0000256" key="2">
    <source>
        <dbReference type="ARBA" id="ARBA00022448"/>
    </source>
</evidence>
<dbReference type="STRING" id="211165.GCA_000317285_00661"/>